<dbReference type="PROSITE" id="PS00061">
    <property type="entry name" value="ADH_SHORT"/>
    <property type="match status" value="1"/>
</dbReference>
<evidence type="ECO:0000259" key="4">
    <source>
        <dbReference type="SMART" id="SM00822"/>
    </source>
</evidence>
<dbReference type="Pfam" id="PF00106">
    <property type="entry name" value="adh_short"/>
    <property type="match status" value="1"/>
</dbReference>
<keyword evidence="2" id="KW-0560">Oxidoreductase</keyword>
<protein>
    <submittedName>
        <fullName evidence="5">SDR family oxidoreductase</fullName>
    </submittedName>
</protein>
<dbReference type="InterPro" id="IPR057326">
    <property type="entry name" value="KR_dom"/>
</dbReference>
<dbReference type="EMBL" id="JAJNCO010000042">
    <property type="protein sequence ID" value="MCD2115023.1"/>
    <property type="molecule type" value="Genomic_DNA"/>
</dbReference>
<sequence length="302" mass="31852">MDTTSVLEDKVALVTGAARGIGAHTARALARRNVRLVLVDRDAQPLHVLASELGSQLAVAAVADVRDLQALEKTVAAGVDRFGGIDLVLANAGMGCYGSVAHIDPTTFARVIEVNLIGVFHTVRAALPTLVDRRGYVLIVSSMAAFLPGPGLSAYAASKAGVEHFASSLRLELMPQGVDVGSAHMTWIDTPLLRDAHADLPAFADMLATLPGPLRKTLPVEVCADAFVEALATRKRRVYVPKWAMALAWLKPVLTMPLVERVNAKRSGLGSGSESFLEAADRQVAELGRSTSARTIPAPPAG</sequence>
<dbReference type="Gene3D" id="3.40.50.720">
    <property type="entry name" value="NAD(P)-binding Rossmann-like Domain"/>
    <property type="match status" value="1"/>
</dbReference>
<dbReference type="PRINTS" id="PR00081">
    <property type="entry name" value="GDHRDH"/>
</dbReference>
<dbReference type="CDD" id="cd05233">
    <property type="entry name" value="SDR_c"/>
    <property type="match status" value="1"/>
</dbReference>
<evidence type="ECO:0000313" key="6">
    <source>
        <dbReference type="Proteomes" id="UP001198630"/>
    </source>
</evidence>
<organism evidence="5 6">
    <name type="scientific">Rhodococcus rhodochrous</name>
    <dbReference type="NCBI Taxonomy" id="1829"/>
    <lineage>
        <taxon>Bacteria</taxon>
        <taxon>Bacillati</taxon>
        <taxon>Actinomycetota</taxon>
        <taxon>Actinomycetes</taxon>
        <taxon>Mycobacteriales</taxon>
        <taxon>Nocardiaceae</taxon>
        <taxon>Rhodococcus</taxon>
    </lineage>
</organism>
<feature type="domain" description="Ketoreductase" evidence="4">
    <location>
        <begin position="10"/>
        <end position="190"/>
    </location>
</feature>
<comment type="similarity">
    <text evidence="1 3">Belongs to the short-chain dehydrogenases/reductases (SDR) family.</text>
</comment>
<dbReference type="RefSeq" id="WP_026061407.1">
    <property type="nucleotide sequence ID" value="NZ_JAJNCO010000042.1"/>
</dbReference>
<dbReference type="NCBIfam" id="NF004526">
    <property type="entry name" value="PRK05872.1"/>
    <property type="match status" value="1"/>
</dbReference>
<evidence type="ECO:0000256" key="2">
    <source>
        <dbReference type="ARBA" id="ARBA00023002"/>
    </source>
</evidence>
<dbReference type="SUPFAM" id="SSF51735">
    <property type="entry name" value="NAD(P)-binding Rossmann-fold domains"/>
    <property type="match status" value="1"/>
</dbReference>
<proteinExistence type="inferred from homology"/>
<dbReference type="PANTHER" id="PTHR44196">
    <property type="entry name" value="DEHYDROGENASE/REDUCTASE SDR FAMILY MEMBER 7B"/>
    <property type="match status" value="1"/>
</dbReference>
<accession>A0AAW4XPT3</accession>
<dbReference type="InterPro" id="IPR002347">
    <property type="entry name" value="SDR_fam"/>
</dbReference>
<gene>
    <name evidence="5" type="ORF">LQ384_28520</name>
</gene>
<evidence type="ECO:0000256" key="3">
    <source>
        <dbReference type="RuleBase" id="RU000363"/>
    </source>
</evidence>
<evidence type="ECO:0000256" key="1">
    <source>
        <dbReference type="ARBA" id="ARBA00006484"/>
    </source>
</evidence>
<dbReference type="Proteomes" id="UP001198630">
    <property type="component" value="Unassembled WGS sequence"/>
</dbReference>
<dbReference type="AlphaFoldDB" id="A0AAW4XPT3"/>
<dbReference type="InterPro" id="IPR036291">
    <property type="entry name" value="NAD(P)-bd_dom_sf"/>
</dbReference>
<dbReference type="SMART" id="SM00822">
    <property type="entry name" value="PKS_KR"/>
    <property type="match status" value="1"/>
</dbReference>
<comment type="caution">
    <text evidence="5">The sequence shown here is derived from an EMBL/GenBank/DDBJ whole genome shotgun (WGS) entry which is preliminary data.</text>
</comment>
<evidence type="ECO:0000313" key="5">
    <source>
        <dbReference type="EMBL" id="MCD2115023.1"/>
    </source>
</evidence>
<reference evidence="5" key="1">
    <citation type="submission" date="2021-11" db="EMBL/GenBank/DDBJ databases">
        <title>Development of a sustainable strategy for remediation of hydrocarbon-contaminated territories based on the waste exchange concept.</title>
        <authorList>
            <person name="Elkin A."/>
        </authorList>
    </citation>
    <scope>NUCLEOTIDE SEQUENCE</scope>
    <source>
        <strain evidence="5">IEGM 757</strain>
    </source>
</reference>
<dbReference type="InterPro" id="IPR020904">
    <property type="entry name" value="Sc_DH/Rdtase_CS"/>
</dbReference>
<dbReference type="GO" id="GO:0016020">
    <property type="term" value="C:membrane"/>
    <property type="evidence" value="ECO:0007669"/>
    <property type="project" value="TreeGrafter"/>
</dbReference>
<dbReference type="GO" id="GO:0016491">
    <property type="term" value="F:oxidoreductase activity"/>
    <property type="evidence" value="ECO:0007669"/>
    <property type="project" value="UniProtKB-KW"/>
</dbReference>
<dbReference type="PANTHER" id="PTHR44196:SF1">
    <property type="entry name" value="DEHYDROGENASE_REDUCTASE SDR FAMILY MEMBER 7B"/>
    <property type="match status" value="1"/>
</dbReference>
<dbReference type="PRINTS" id="PR00080">
    <property type="entry name" value="SDRFAMILY"/>
</dbReference>
<name>A0AAW4XPT3_RHORH</name>